<dbReference type="SUPFAM" id="SSF53067">
    <property type="entry name" value="Actin-like ATPase domain"/>
    <property type="match status" value="1"/>
</dbReference>
<evidence type="ECO:0008006" key="3">
    <source>
        <dbReference type="Google" id="ProtNLM"/>
    </source>
</evidence>
<sequence>MLSFFPVRRQPGWMAVLPLGDRIALAHVVRGAGVRPEVRMLASFRVEGSEVDALRRLRTARQLKAYACTTLMANGEYHLTQLDAPPVPQAERKEALRWALRDMVSYPLESACVDVLDVPNEALPPGRSAGVLVVSAAEQAVRSRVAVFEKAKTGLDAVDVPELAQRNVAALLEDENRSLAFLRIDEAGMMLTLTFQGELIAVRSGVMNTLELNSASQDQRAHVRERLLLDVQRSLDHFDRQYSRIPISRLVLASSPPVENLAAELGENIDVPVQEMDLSSVMDFPAVPELNDCQCQARNILVIGAALRTTRTAGTTLGVAKEVA</sequence>
<organism evidence="1 2">
    <name type="scientific">Candidatus Accumulibacter aalborgensis</name>
    <dbReference type="NCBI Taxonomy" id="1860102"/>
    <lineage>
        <taxon>Bacteria</taxon>
        <taxon>Pseudomonadati</taxon>
        <taxon>Pseudomonadota</taxon>
        <taxon>Betaproteobacteria</taxon>
        <taxon>Candidatus Accumulibacter</taxon>
    </lineage>
</organism>
<dbReference type="AlphaFoldDB" id="A0A1A8XD92"/>
<evidence type="ECO:0000313" key="2">
    <source>
        <dbReference type="Proteomes" id="UP000199169"/>
    </source>
</evidence>
<dbReference type="InterPro" id="IPR043129">
    <property type="entry name" value="ATPase_NBD"/>
</dbReference>
<accession>A0A1A8XD92</accession>
<name>A0A1A8XD92_9PROT</name>
<proteinExistence type="predicted"/>
<protein>
    <recommendedName>
        <fullName evidence="3">Agglutinin biogenesis protein MshI</fullName>
    </recommendedName>
</protein>
<reference evidence="1 2" key="1">
    <citation type="submission" date="2016-06" db="EMBL/GenBank/DDBJ databases">
        <authorList>
            <person name="Kjaerup R.B."/>
            <person name="Dalgaard T.S."/>
            <person name="Juul-Madsen H.R."/>
        </authorList>
    </citation>
    <scope>NUCLEOTIDE SEQUENCE [LARGE SCALE GENOMIC DNA]</scope>
    <source>
        <strain evidence="1">3</strain>
    </source>
</reference>
<keyword evidence="2" id="KW-1185">Reference proteome</keyword>
<dbReference type="STRING" id="1860102.ACCAA_10112"/>
<dbReference type="RefSeq" id="WP_186405297.1">
    <property type="nucleotide sequence ID" value="NZ_FLQX01000001.1"/>
</dbReference>
<dbReference type="Proteomes" id="UP000199169">
    <property type="component" value="Unassembled WGS sequence"/>
</dbReference>
<dbReference type="EMBL" id="FLQX01000001">
    <property type="protein sequence ID" value="SBT03179.1"/>
    <property type="molecule type" value="Genomic_DNA"/>
</dbReference>
<gene>
    <name evidence="1" type="ORF">ACCAA_10112</name>
</gene>
<evidence type="ECO:0000313" key="1">
    <source>
        <dbReference type="EMBL" id="SBT03179.1"/>
    </source>
</evidence>